<organism evidence="2 3">
    <name type="scientific">Bathycoccus prasinos</name>
    <dbReference type="NCBI Taxonomy" id="41875"/>
    <lineage>
        <taxon>Eukaryota</taxon>
        <taxon>Viridiplantae</taxon>
        <taxon>Chlorophyta</taxon>
        <taxon>Mamiellophyceae</taxon>
        <taxon>Mamiellales</taxon>
        <taxon>Bathycoccaceae</taxon>
        <taxon>Bathycoccus</taxon>
    </lineage>
</organism>
<dbReference type="EMBL" id="FO082267">
    <property type="protein sequence ID" value="CCO19047.1"/>
    <property type="molecule type" value="Genomic_DNA"/>
</dbReference>
<evidence type="ECO:0000256" key="1">
    <source>
        <dbReference type="SAM" id="MobiDB-lite"/>
    </source>
</evidence>
<accession>K8ELE3</accession>
<dbReference type="InterPro" id="IPR029063">
    <property type="entry name" value="SAM-dependent_MTases_sf"/>
</dbReference>
<reference evidence="2 3" key="1">
    <citation type="submission" date="2011-10" db="EMBL/GenBank/DDBJ databases">
        <authorList>
            <person name="Genoscope - CEA"/>
        </authorList>
    </citation>
    <scope>NUCLEOTIDE SEQUENCE [LARGE SCALE GENOMIC DNA]</scope>
    <source>
        <strain evidence="2 3">RCC 1105</strain>
    </source>
</reference>
<name>K8ELE3_9CHLO</name>
<dbReference type="InterPro" id="IPR019410">
    <property type="entry name" value="Methyltransf_16"/>
</dbReference>
<dbReference type="RefSeq" id="XP_007509932.1">
    <property type="nucleotide sequence ID" value="XM_007509870.1"/>
</dbReference>
<protein>
    <submittedName>
        <fullName evidence="2">Uncharacterized protein</fullName>
    </submittedName>
</protein>
<dbReference type="Gene3D" id="3.40.50.150">
    <property type="entry name" value="Vaccinia Virus protein VP39"/>
    <property type="match status" value="1"/>
</dbReference>
<evidence type="ECO:0000313" key="2">
    <source>
        <dbReference type="EMBL" id="CCO19047.1"/>
    </source>
</evidence>
<dbReference type="AlphaFoldDB" id="K8ELE3"/>
<feature type="region of interest" description="Disordered" evidence="1">
    <location>
        <begin position="1"/>
        <end position="27"/>
    </location>
</feature>
<dbReference type="PANTHER" id="PTHR14614">
    <property type="entry name" value="HEPATOCELLULAR CARCINOMA-ASSOCIATED ANTIGEN"/>
    <property type="match status" value="1"/>
</dbReference>
<dbReference type="Proteomes" id="UP000198341">
    <property type="component" value="Chromosome 12"/>
</dbReference>
<evidence type="ECO:0000313" key="3">
    <source>
        <dbReference type="Proteomes" id="UP000198341"/>
    </source>
</evidence>
<proteinExistence type="predicted"/>
<dbReference type="KEGG" id="bpg:Bathy12g00870"/>
<sequence length="275" mass="31388">MRIHMSFEPPLPPPPPNDDDDDDDSDDDDNYFYLGDAALYMQTTTFNTTGQKRWDAAVALKDFLCSKSEELFSSGTKKRVRVLELGSGNGWLAMTIVRKFCDSIDAFHATEMEAGGALDWLNLILDSNREKRKLSSKEREKIYATSLDWNEVILSDKEEEEVKDDYDAQMIDVDFLLGSDLVYDESGVKILPRVIAKLLRSRCRKTKSGFMLYAHTKHRYDGMDVDFFENLEKEGLVCEEVRKSGTKTPPPSPPPFESLFPDQRIAVFRISPSEE</sequence>
<dbReference type="STRING" id="41875.K8ELE3"/>
<dbReference type="OrthoDB" id="498650at2759"/>
<dbReference type="PANTHER" id="PTHR14614:SF132">
    <property type="entry name" value="PROTEIN-LYSINE METHYLTRANSFERASE C42C1.13"/>
    <property type="match status" value="1"/>
</dbReference>
<dbReference type="eggNOG" id="ENOG502SE9I">
    <property type="taxonomic scope" value="Eukaryota"/>
</dbReference>
<dbReference type="GeneID" id="19012608"/>
<feature type="compositionally biased region" description="Acidic residues" evidence="1">
    <location>
        <begin position="17"/>
        <end position="27"/>
    </location>
</feature>
<gene>
    <name evidence="2" type="ordered locus">Bathy12g00870</name>
</gene>
<dbReference type="Pfam" id="PF10294">
    <property type="entry name" value="Methyltransf_16"/>
    <property type="match status" value="1"/>
</dbReference>
<keyword evidence="3" id="KW-1185">Reference proteome</keyword>